<dbReference type="RefSeq" id="WP_084276177.1">
    <property type="nucleotide sequence ID" value="NZ_AP026671.1"/>
</dbReference>
<dbReference type="STRING" id="1069081.SAMN05660197_1701"/>
<sequence length="69" mass="7742">MIFKKEYRNIYLVSAILAAFVLFMIVTTYWVIKDVTSKRSCVKTCYGEKMLKLEQKKGIVGTAGGTLSG</sequence>
<evidence type="ECO:0000313" key="2">
    <source>
        <dbReference type="EMBL" id="SMC09879.1"/>
    </source>
</evidence>
<keyword evidence="1" id="KW-0812">Transmembrane</keyword>
<dbReference type="Proteomes" id="UP000192602">
    <property type="component" value="Unassembled WGS sequence"/>
</dbReference>
<accession>A0A1W1WUL8</accession>
<evidence type="ECO:0000256" key="1">
    <source>
        <dbReference type="SAM" id="Phobius"/>
    </source>
</evidence>
<proteinExistence type="predicted"/>
<name>A0A1W1WUL8_9BACT</name>
<protein>
    <submittedName>
        <fullName evidence="2">Uncharacterized protein</fullName>
    </submittedName>
</protein>
<reference evidence="3" key="1">
    <citation type="submission" date="2017-04" db="EMBL/GenBank/DDBJ databases">
        <authorList>
            <person name="Varghese N."/>
            <person name="Submissions S."/>
        </authorList>
    </citation>
    <scope>NUCLEOTIDE SEQUENCE [LARGE SCALE GENOMIC DNA]</scope>
    <source>
        <strain evidence="3">DSM 16512</strain>
    </source>
</reference>
<dbReference type="EMBL" id="FWWZ01000001">
    <property type="protein sequence ID" value="SMC09879.1"/>
    <property type="molecule type" value="Genomic_DNA"/>
</dbReference>
<dbReference type="AlphaFoldDB" id="A0A1W1WUL8"/>
<gene>
    <name evidence="2" type="ORF">SAMN05660197_1701</name>
</gene>
<evidence type="ECO:0000313" key="3">
    <source>
        <dbReference type="Proteomes" id="UP000192602"/>
    </source>
</evidence>
<keyword evidence="1" id="KW-1133">Transmembrane helix</keyword>
<dbReference type="OrthoDB" id="9923704at2"/>
<keyword evidence="3" id="KW-1185">Reference proteome</keyword>
<feature type="transmembrane region" description="Helical" evidence="1">
    <location>
        <begin position="12"/>
        <end position="32"/>
    </location>
</feature>
<keyword evidence="1" id="KW-0472">Membrane</keyword>
<organism evidence="2 3">
    <name type="scientific">Nitratiruptor tergarcus DSM 16512</name>
    <dbReference type="NCBI Taxonomy" id="1069081"/>
    <lineage>
        <taxon>Bacteria</taxon>
        <taxon>Pseudomonadati</taxon>
        <taxon>Campylobacterota</taxon>
        <taxon>Epsilonproteobacteria</taxon>
        <taxon>Nautiliales</taxon>
        <taxon>Nitratiruptoraceae</taxon>
        <taxon>Nitratiruptor</taxon>
    </lineage>
</organism>